<sequence length="337" mass="38621">MPRVTAKPRLSSRPKKSQIQSQTAYTVSKYTKRCTVWSFQVIPPQAPDDAATWRDPGAPLNSKNSSSRLLQLPGELRNRIYEYVLTDPSPLGLQYSEQFVGGTCISKPWLKPRFEGMRDKEITKIKYVCRKLYAETAGLEIKFNSLRFSDSECPARMFKDFLAICSPSKAAWIRTVVLRLGDYSHCISVLQENIDTLLPIADFCRRNPQATVKYTYGAWEYSPCCEPPNSGRPFIFAMEFIEAGVHLTKAFRGQDLDFLLPPSDRETWEAARDWRAATDEKKLEGLQAPNFKFWPGDLYLDPGFANGVRRDAIIFDLEEDIMRLWVEYAKKWGEEGI</sequence>
<accession>A0A6A6HSI3</accession>
<proteinExistence type="predicted"/>
<dbReference type="RefSeq" id="XP_033675961.1">
    <property type="nucleotide sequence ID" value="XM_033834221.1"/>
</dbReference>
<evidence type="ECO:0000313" key="1">
    <source>
        <dbReference type="EMBL" id="KAF2240957.1"/>
    </source>
</evidence>
<dbReference type="GeneID" id="54587551"/>
<dbReference type="PANTHER" id="PTHR42085">
    <property type="entry name" value="F-BOX DOMAIN-CONTAINING PROTEIN"/>
    <property type="match status" value="1"/>
</dbReference>
<organism evidence="1 2">
    <name type="scientific">Trematosphaeria pertusa</name>
    <dbReference type="NCBI Taxonomy" id="390896"/>
    <lineage>
        <taxon>Eukaryota</taxon>
        <taxon>Fungi</taxon>
        <taxon>Dikarya</taxon>
        <taxon>Ascomycota</taxon>
        <taxon>Pezizomycotina</taxon>
        <taxon>Dothideomycetes</taxon>
        <taxon>Pleosporomycetidae</taxon>
        <taxon>Pleosporales</taxon>
        <taxon>Massarineae</taxon>
        <taxon>Trematosphaeriaceae</taxon>
        <taxon>Trematosphaeria</taxon>
    </lineage>
</organism>
<dbReference type="PANTHER" id="PTHR42085:SF1">
    <property type="entry name" value="F-BOX DOMAIN-CONTAINING PROTEIN"/>
    <property type="match status" value="1"/>
</dbReference>
<keyword evidence="2" id="KW-1185">Reference proteome</keyword>
<name>A0A6A6HSI3_9PLEO</name>
<protein>
    <submittedName>
        <fullName evidence="1">Uncharacterized protein</fullName>
    </submittedName>
</protein>
<dbReference type="InterPro" id="IPR038883">
    <property type="entry name" value="AN11006-like"/>
</dbReference>
<dbReference type="OrthoDB" id="4790878at2759"/>
<dbReference type="EMBL" id="ML987214">
    <property type="protein sequence ID" value="KAF2240957.1"/>
    <property type="molecule type" value="Genomic_DNA"/>
</dbReference>
<reference evidence="1" key="1">
    <citation type="journal article" date="2020" name="Stud. Mycol.">
        <title>101 Dothideomycetes genomes: a test case for predicting lifestyles and emergence of pathogens.</title>
        <authorList>
            <person name="Haridas S."/>
            <person name="Albert R."/>
            <person name="Binder M."/>
            <person name="Bloem J."/>
            <person name="Labutti K."/>
            <person name="Salamov A."/>
            <person name="Andreopoulos B."/>
            <person name="Baker S."/>
            <person name="Barry K."/>
            <person name="Bills G."/>
            <person name="Bluhm B."/>
            <person name="Cannon C."/>
            <person name="Castanera R."/>
            <person name="Culley D."/>
            <person name="Daum C."/>
            <person name="Ezra D."/>
            <person name="Gonzalez J."/>
            <person name="Henrissat B."/>
            <person name="Kuo A."/>
            <person name="Liang C."/>
            <person name="Lipzen A."/>
            <person name="Lutzoni F."/>
            <person name="Magnuson J."/>
            <person name="Mondo S."/>
            <person name="Nolan M."/>
            <person name="Ohm R."/>
            <person name="Pangilinan J."/>
            <person name="Park H.-J."/>
            <person name="Ramirez L."/>
            <person name="Alfaro M."/>
            <person name="Sun H."/>
            <person name="Tritt A."/>
            <person name="Yoshinaga Y."/>
            <person name="Zwiers L.-H."/>
            <person name="Turgeon B."/>
            <person name="Goodwin S."/>
            <person name="Spatafora J."/>
            <person name="Crous P."/>
            <person name="Grigoriev I."/>
        </authorList>
    </citation>
    <scope>NUCLEOTIDE SEQUENCE</scope>
    <source>
        <strain evidence="1">CBS 122368</strain>
    </source>
</reference>
<gene>
    <name evidence="1" type="ORF">BU26DRAFT_572195</name>
</gene>
<dbReference type="Proteomes" id="UP000800094">
    <property type="component" value="Unassembled WGS sequence"/>
</dbReference>
<dbReference type="AlphaFoldDB" id="A0A6A6HSI3"/>
<evidence type="ECO:0000313" key="2">
    <source>
        <dbReference type="Proteomes" id="UP000800094"/>
    </source>
</evidence>